<feature type="region of interest" description="Disordered" evidence="2">
    <location>
        <begin position="53"/>
        <end position="83"/>
    </location>
</feature>
<proteinExistence type="predicted"/>
<dbReference type="EMBL" id="JBFCZG010000001">
    <property type="protein sequence ID" value="KAL3428111.1"/>
    <property type="molecule type" value="Genomic_DNA"/>
</dbReference>
<evidence type="ECO:0000313" key="3">
    <source>
        <dbReference type="EMBL" id="KAL3428111.1"/>
    </source>
</evidence>
<organism evidence="3 4">
    <name type="scientific">Phlyctema vagabunda</name>
    <dbReference type="NCBI Taxonomy" id="108571"/>
    <lineage>
        <taxon>Eukaryota</taxon>
        <taxon>Fungi</taxon>
        <taxon>Dikarya</taxon>
        <taxon>Ascomycota</taxon>
        <taxon>Pezizomycotina</taxon>
        <taxon>Leotiomycetes</taxon>
        <taxon>Helotiales</taxon>
        <taxon>Dermateaceae</taxon>
        <taxon>Phlyctema</taxon>
    </lineage>
</organism>
<evidence type="ECO:0008006" key="5">
    <source>
        <dbReference type="Google" id="ProtNLM"/>
    </source>
</evidence>
<evidence type="ECO:0000256" key="1">
    <source>
        <dbReference type="SAM" id="Coils"/>
    </source>
</evidence>
<keyword evidence="4" id="KW-1185">Reference proteome</keyword>
<keyword evidence="1" id="KW-0175">Coiled coil</keyword>
<gene>
    <name evidence="3" type="ORF">PVAG01_01620</name>
</gene>
<evidence type="ECO:0000256" key="2">
    <source>
        <dbReference type="SAM" id="MobiDB-lite"/>
    </source>
</evidence>
<protein>
    <recommendedName>
        <fullName evidence="5">F-box domain-containing protein</fullName>
    </recommendedName>
</protein>
<name>A0ABR4PXX7_9HELO</name>
<dbReference type="Proteomes" id="UP001629113">
    <property type="component" value="Unassembled WGS sequence"/>
</dbReference>
<evidence type="ECO:0000313" key="4">
    <source>
        <dbReference type="Proteomes" id="UP001629113"/>
    </source>
</evidence>
<dbReference type="InterPro" id="IPR038883">
    <property type="entry name" value="AN11006-like"/>
</dbReference>
<dbReference type="PANTHER" id="PTHR42085:SF2">
    <property type="entry name" value="F-BOX DOMAIN-CONTAINING PROTEIN"/>
    <property type="match status" value="1"/>
</dbReference>
<accession>A0ABR4PXX7</accession>
<comment type="caution">
    <text evidence="3">The sequence shown here is derived from an EMBL/GenBank/DDBJ whole genome shotgun (WGS) entry which is preliminary data.</text>
</comment>
<sequence>MLRSHDFSQADLQRVAAALQRSLDEAEEQNLEAAKISQALDMQVGQYEQMSALWKRQEESQSQSQREQPDTETRLSAASSPRTVRTAGRFSMMELPTELRLKICEYLVVSPAEKITIPSKTADDTATLPHAAILRTCHQLNREATPLLYGRNNFAITLGASSTTSNALPLLSRLRWTNMALVREMTFVSAPPEGEKLDPAPFCCTGARILAQFSYTDFRLSPVCMDSYQIRHASNWISCQVMKAELAAFQQQWKELMEPTEILLQSAPIELPSLDWDLATLQPGASDP</sequence>
<feature type="compositionally biased region" description="Polar residues" evidence="2">
    <location>
        <begin position="74"/>
        <end position="83"/>
    </location>
</feature>
<reference evidence="3 4" key="1">
    <citation type="submission" date="2024-06" db="EMBL/GenBank/DDBJ databases">
        <title>Complete genome of Phlyctema vagabunda strain 19-DSS-EL-015.</title>
        <authorList>
            <person name="Fiorenzani C."/>
        </authorList>
    </citation>
    <scope>NUCLEOTIDE SEQUENCE [LARGE SCALE GENOMIC DNA]</scope>
    <source>
        <strain evidence="3 4">19-DSS-EL-015</strain>
    </source>
</reference>
<dbReference type="PANTHER" id="PTHR42085">
    <property type="entry name" value="F-BOX DOMAIN-CONTAINING PROTEIN"/>
    <property type="match status" value="1"/>
</dbReference>
<feature type="coiled-coil region" evidence="1">
    <location>
        <begin position="9"/>
        <end position="36"/>
    </location>
</feature>